<dbReference type="EMBL" id="ABYI02000005">
    <property type="protein sequence ID" value="EEG75741.1"/>
    <property type="molecule type" value="Genomic_DNA"/>
</dbReference>
<reference evidence="1" key="1">
    <citation type="submission" date="2009-02" db="EMBL/GenBank/DDBJ databases">
        <authorList>
            <person name="Fulton L."/>
            <person name="Clifton S."/>
            <person name="Fulton B."/>
            <person name="Xu J."/>
            <person name="Minx P."/>
            <person name="Pepin K.H."/>
            <person name="Johnson M."/>
            <person name="Bhonagiri V."/>
            <person name="Nash W.E."/>
            <person name="Mardis E.R."/>
            <person name="Wilson R.K."/>
        </authorList>
    </citation>
    <scope>NUCLEOTIDE SEQUENCE [LARGE SCALE GENOMIC DNA]</scope>
    <source>
        <strain evidence="1">DSM 15053</strain>
    </source>
</reference>
<gene>
    <name evidence="1" type="ORF">CLOHYLEM_04099</name>
</gene>
<name>C0BWB6_9FIRM</name>
<evidence type="ECO:0000313" key="1">
    <source>
        <dbReference type="EMBL" id="EEG75741.1"/>
    </source>
</evidence>
<reference evidence="1" key="2">
    <citation type="submission" date="2013-06" db="EMBL/GenBank/DDBJ databases">
        <title>Draft genome sequence of Clostridium hylemonae (DSM 15053).</title>
        <authorList>
            <person name="Sudarsanam P."/>
            <person name="Ley R."/>
            <person name="Guruge J."/>
            <person name="Turnbaugh P.J."/>
            <person name="Mahowald M."/>
            <person name="Liep D."/>
            <person name="Gordon J."/>
        </authorList>
    </citation>
    <scope>NUCLEOTIDE SEQUENCE</scope>
    <source>
        <strain evidence="1">DSM 15053</strain>
    </source>
</reference>
<sequence>MEGQGEYKMCTSIISNKKKTIIGWNLDISDMDHKVVAEDDKVYIAINDKTEGWLPLFGANARGDFVAMPTCWPFDDRSNPVNEDCHNIITLDIDLLLGKKTLNEIKDIVEREPVYSVPGVTFQSQLSDKDGNVLRIIPGQGYQYFSKPEYAVLTNFSPFKGDTEQHPWMGWDRYNKAAEMLENKKDDLNVSDCFAILKATAQTVCPTVVSMVFDASDNMVYWCEDQEWDRVQKKKLLYLSTVYLS</sequence>
<dbReference type="Gene3D" id="3.60.60.10">
    <property type="entry name" value="Penicillin V Acylase, Chain A"/>
    <property type="match status" value="1"/>
</dbReference>
<evidence type="ECO:0008006" key="3">
    <source>
        <dbReference type="Google" id="ProtNLM"/>
    </source>
</evidence>
<dbReference type="AlphaFoldDB" id="C0BWB6"/>
<dbReference type="HOGENOM" id="CLU_1132057_0_0_9"/>
<dbReference type="Proteomes" id="UP000004893">
    <property type="component" value="Unassembled WGS sequence"/>
</dbReference>
<dbReference type="STRING" id="553973.CLOHYLEM_04099"/>
<accession>C0BWB6</accession>
<protein>
    <recommendedName>
        <fullName evidence="3">Choloylglycine hydrolase/NAAA C-terminal domain-containing protein</fullName>
    </recommendedName>
</protein>
<evidence type="ECO:0000313" key="2">
    <source>
        <dbReference type="Proteomes" id="UP000004893"/>
    </source>
</evidence>
<comment type="caution">
    <text evidence="1">The sequence shown here is derived from an EMBL/GenBank/DDBJ whole genome shotgun (WGS) entry which is preliminary data.</text>
</comment>
<keyword evidence="2" id="KW-1185">Reference proteome</keyword>
<dbReference type="eggNOG" id="ENOG502Z8HG">
    <property type="taxonomic scope" value="Bacteria"/>
</dbReference>
<proteinExistence type="predicted"/>
<organism evidence="1 2">
    <name type="scientific">[Clostridium] hylemonae DSM 15053</name>
    <dbReference type="NCBI Taxonomy" id="553973"/>
    <lineage>
        <taxon>Bacteria</taxon>
        <taxon>Bacillati</taxon>
        <taxon>Bacillota</taxon>
        <taxon>Clostridia</taxon>
        <taxon>Lachnospirales</taxon>
        <taxon>Lachnospiraceae</taxon>
    </lineage>
</organism>